<keyword evidence="2" id="KW-0539">Nucleus</keyword>
<sequence>MAAVAAKTALFTGMEFAISVRNEEGKQVRELIEAHGGKVVSTMTHSPQQIVLMERVRLFSRLPNHLAIEYIKHCIAAGQLLDREPFMLTADWEETPPSQLRRPSSHSGRKQYTNVERGAMLSFARSHKRDINQKLPRAFWERAAKDKVTSHSAESMHEHYRKQLLHKTPAEKDALINTYLAHLVATNRPRDEPKSPPRAKLRAPLPLFNLPPTQDAPLLPEIFASAELATSNHSITAEAVEVTRTSSAKSEHVDPPEEAASPDAKPPANEALPTTPVQGVPCVTGAVQPIQRDPPSSSTSAEILAFEPAVATPPRIHAPPPRHTSSRQLASDEDVDRMTERLVMMTGMPRPVVTHALYCCSGNPRVAFKYLRGQLPLDCWTEEEDEWIRSQFGVLPKTWSPDLVKGTIRQVIHTHGGTTRPHTVQMVWQRLDFLTND</sequence>
<dbReference type="InterPro" id="IPR039595">
    <property type="entry name" value="TE2IP/Rap1"/>
</dbReference>
<dbReference type="Pfam" id="PF16589">
    <property type="entry name" value="BRCT_2"/>
    <property type="match status" value="1"/>
</dbReference>
<evidence type="ECO:0000259" key="4">
    <source>
        <dbReference type="PROSITE" id="PS50172"/>
    </source>
</evidence>
<dbReference type="PROSITE" id="PS50172">
    <property type="entry name" value="BRCT"/>
    <property type="match status" value="1"/>
</dbReference>
<proteinExistence type="predicted"/>
<evidence type="ECO:0000256" key="1">
    <source>
        <dbReference type="ARBA" id="ARBA00004123"/>
    </source>
</evidence>
<dbReference type="SUPFAM" id="SSF52113">
    <property type="entry name" value="BRCT domain"/>
    <property type="match status" value="1"/>
</dbReference>
<dbReference type="Gene3D" id="3.40.50.10190">
    <property type="entry name" value="BRCT domain"/>
    <property type="match status" value="1"/>
</dbReference>
<feature type="region of interest" description="Disordered" evidence="3">
    <location>
        <begin position="243"/>
        <end position="273"/>
    </location>
</feature>
<comment type="subcellular location">
    <subcellularLocation>
        <location evidence="1">Nucleus</location>
    </subcellularLocation>
</comment>
<dbReference type="Gene3D" id="1.10.10.60">
    <property type="entry name" value="Homeodomain-like"/>
    <property type="match status" value="1"/>
</dbReference>
<dbReference type="InterPro" id="IPR001357">
    <property type="entry name" value="BRCT_dom"/>
</dbReference>
<dbReference type="AlphaFoldDB" id="A0A024UAK1"/>
<organism evidence="5">
    <name type="scientific">Aphanomyces invadans</name>
    <dbReference type="NCBI Taxonomy" id="157072"/>
    <lineage>
        <taxon>Eukaryota</taxon>
        <taxon>Sar</taxon>
        <taxon>Stramenopiles</taxon>
        <taxon>Oomycota</taxon>
        <taxon>Saprolegniomycetes</taxon>
        <taxon>Saprolegniales</taxon>
        <taxon>Verrucalvaceae</taxon>
        <taxon>Aphanomyces</taxon>
    </lineage>
</organism>
<dbReference type="GO" id="GO:0070187">
    <property type="term" value="C:shelterin complex"/>
    <property type="evidence" value="ECO:0007669"/>
    <property type="project" value="TreeGrafter"/>
</dbReference>
<dbReference type="RefSeq" id="XP_008868271.1">
    <property type="nucleotide sequence ID" value="XM_008870049.1"/>
</dbReference>
<dbReference type="GO" id="GO:0010833">
    <property type="term" value="P:telomere maintenance via telomere lengthening"/>
    <property type="evidence" value="ECO:0007669"/>
    <property type="project" value="TreeGrafter"/>
</dbReference>
<dbReference type="PANTHER" id="PTHR16466">
    <property type="entry name" value="TELOMERE REPEAT-BINDING FACTOR 2-INTERACTING PROTEIN 1"/>
    <property type="match status" value="1"/>
</dbReference>
<evidence type="ECO:0000256" key="3">
    <source>
        <dbReference type="SAM" id="MobiDB-lite"/>
    </source>
</evidence>
<dbReference type="PANTHER" id="PTHR16466:SF6">
    <property type="entry name" value="TELOMERIC REPEAT-BINDING FACTOR 2-INTERACTING PROTEIN 1"/>
    <property type="match status" value="1"/>
</dbReference>
<dbReference type="OrthoDB" id="435460at2759"/>
<dbReference type="GeneID" id="20082405"/>
<reference evidence="5" key="1">
    <citation type="submission" date="2013-12" db="EMBL/GenBank/DDBJ databases">
        <title>The Genome Sequence of Aphanomyces invadans NJM9701.</title>
        <authorList>
            <consortium name="The Broad Institute Genomics Platform"/>
            <person name="Russ C."/>
            <person name="Tyler B."/>
            <person name="van West P."/>
            <person name="Dieguez-Uribeondo J."/>
            <person name="Young S.K."/>
            <person name="Zeng Q."/>
            <person name="Gargeya S."/>
            <person name="Fitzgerald M."/>
            <person name="Abouelleil A."/>
            <person name="Alvarado L."/>
            <person name="Chapman S.B."/>
            <person name="Gainer-Dewar J."/>
            <person name="Goldberg J."/>
            <person name="Griggs A."/>
            <person name="Gujja S."/>
            <person name="Hansen M."/>
            <person name="Howarth C."/>
            <person name="Imamovic A."/>
            <person name="Ireland A."/>
            <person name="Larimer J."/>
            <person name="McCowan C."/>
            <person name="Murphy C."/>
            <person name="Pearson M."/>
            <person name="Poon T.W."/>
            <person name="Priest M."/>
            <person name="Roberts A."/>
            <person name="Saif S."/>
            <person name="Shea T."/>
            <person name="Sykes S."/>
            <person name="Wortman J."/>
            <person name="Nusbaum C."/>
            <person name="Birren B."/>
        </authorList>
    </citation>
    <scope>NUCLEOTIDE SEQUENCE [LARGE SCALE GENOMIC DNA]</scope>
    <source>
        <strain evidence="5">NJM9701</strain>
    </source>
</reference>
<dbReference type="VEuPathDB" id="FungiDB:H310_05355"/>
<evidence type="ECO:0000313" key="5">
    <source>
        <dbReference type="EMBL" id="ETW02887.1"/>
    </source>
</evidence>
<dbReference type="EMBL" id="KI913960">
    <property type="protein sequence ID" value="ETW02887.1"/>
    <property type="molecule type" value="Genomic_DNA"/>
</dbReference>
<protein>
    <recommendedName>
        <fullName evidence="4">BRCT domain-containing protein</fullName>
    </recommendedName>
</protein>
<gene>
    <name evidence="5" type="ORF">H310_05355</name>
</gene>
<name>A0A024UAK1_9STRA</name>
<feature type="region of interest" description="Disordered" evidence="3">
    <location>
        <begin position="312"/>
        <end position="331"/>
    </location>
</feature>
<accession>A0A024UAK1</accession>
<feature type="domain" description="BRCT" evidence="4">
    <location>
        <begin position="6"/>
        <end position="88"/>
    </location>
</feature>
<dbReference type="GO" id="GO:0031848">
    <property type="term" value="P:protection from non-homologous end joining at telomere"/>
    <property type="evidence" value="ECO:0007669"/>
    <property type="project" value="TreeGrafter"/>
</dbReference>
<evidence type="ECO:0000256" key="2">
    <source>
        <dbReference type="ARBA" id="ARBA00023242"/>
    </source>
</evidence>
<dbReference type="InterPro" id="IPR036420">
    <property type="entry name" value="BRCT_dom_sf"/>
</dbReference>
<dbReference type="GO" id="GO:0042162">
    <property type="term" value="F:telomeric DNA binding"/>
    <property type="evidence" value="ECO:0007669"/>
    <property type="project" value="TreeGrafter"/>
</dbReference>